<dbReference type="GO" id="GO:0004565">
    <property type="term" value="F:beta-galactosidase activity"/>
    <property type="evidence" value="ECO:0007669"/>
    <property type="project" value="UniProtKB-ARBA"/>
</dbReference>
<dbReference type="eggNOG" id="KOG0626">
    <property type="taxonomic scope" value="Eukaryota"/>
</dbReference>
<name>J3MYQ0_ORYBR</name>
<dbReference type="HOGENOM" id="CLU_898273_0_0_1"/>
<keyword evidence="6" id="KW-1185">Reference proteome</keyword>
<dbReference type="SUPFAM" id="SSF51445">
    <property type="entry name" value="(Trans)glycosidases"/>
    <property type="match status" value="1"/>
</dbReference>
<dbReference type="STRING" id="4533.J3MYQ0"/>
<sequence>MRELLRKAAGDPSVWDTFAHIPGKVLNGDTGDVADDFYHRYKVDFGMKPFVTIFHWDTPQALESKYGGFLSENIIKDYVDFADVCFREFGDRVKFWATFNEPWTYCSQGYGTGVHAPGRCSPYVSASCAGGDSSREPYLAAHHVILAHAAAVRLYRARYQAAQRGQVGITAVSHYRGAVQRSLDFMYGWFLDLSARRARRLPGHHGVARSALGCVVHAGAGGGGEGLLRLHRRQLLHHLLRQERARPQRAPALLRRRHPRQHLWIPQRQAHRPTGVHRDVLQLPFGSSRAPPLHQEEVQQPHHLRHRERD</sequence>
<dbReference type="GO" id="GO:0033907">
    <property type="term" value="F:beta-D-fucosidase activity"/>
    <property type="evidence" value="ECO:0007669"/>
    <property type="project" value="UniProtKB-ARBA"/>
</dbReference>
<reference evidence="5" key="2">
    <citation type="submission" date="2013-04" db="UniProtKB">
        <authorList>
            <consortium name="EnsemblPlants"/>
        </authorList>
    </citation>
    <scope>IDENTIFICATION</scope>
</reference>
<dbReference type="Gene3D" id="3.20.20.80">
    <property type="entry name" value="Glycosidases"/>
    <property type="match status" value="2"/>
</dbReference>
<dbReference type="Pfam" id="PF00232">
    <property type="entry name" value="Glyco_hydro_1"/>
    <property type="match status" value="2"/>
</dbReference>
<feature type="region of interest" description="Disordered" evidence="4">
    <location>
        <begin position="284"/>
        <end position="310"/>
    </location>
</feature>
<proteinExistence type="inferred from homology"/>
<keyword evidence="2" id="KW-0325">Glycoprotein</keyword>
<dbReference type="GO" id="GO:0005975">
    <property type="term" value="P:carbohydrate metabolic process"/>
    <property type="evidence" value="ECO:0007669"/>
    <property type="project" value="InterPro"/>
</dbReference>
<evidence type="ECO:0000256" key="4">
    <source>
        <dbReference type="SAM" id="MobiDB-lite"/>
    </source>
</evidence>
<evidence type="ECO:0000256" key="1">
    <source>
        <dbReference type="ARBA" id="ARBA00010838"/>
    </source>
</evidence>
<evidence type="ECO:0000256" key="2">
    <source>
        <dbReference type="ARBA" id="ARBA00023180"/>
    </source>
</evidence>
<accession>J3MYQ0</accession>
<organism evidence="5">
    <name type="scientific">Oryza brachyantha</name>
    <name type="common">malo sina</name>
    <dbReference type="NCBI Taxonomy" id="4533"/>
    <lineage>
        <taxon>Eukaryota</taxon>
        <taxon>Viridiplantae</taxon>
        <taxon>Streptophyta</taxon>
        <taxon>Embryophyta</taxon>
        <taxon>Tracheophyta</taxon>
        <taxon>Spermatophyta</taxon>
        <taxon>Magnoliopsida</taxon>
        <taxon>Liliopsida</taxon>
        <taxon>Poales</taxon>
        <taxon>Poaceae</taxon>
        <taxon>BOP clade</taxon>
        <taxon>Oryzoideae</taxon>
        <taxon>Oryzeae</taxon>
        <taxon>Oryzinae</taxon>
        <taxon>Oryza</taxon>
    </lineage>
</organism>
<evidence type="ECO:0000256" key="3">
    <source>
        <dbReference type="RuleBase" id="RU003690"/>
    </source>
</evidence>
<dbReference type="Proteomes" id="UP000006038">
    <property type="component" value="Chromosome 9"/>
</dbReference>
<dbReference type="EnsemblPlants" id="OB09G21290.1">
    <property type="protein sequence ID" value="OB09G21290.1"/>
    <property type="gene ID" value="OB09G21290"/>
</dbReference>
<protein>
    <recommendedName>
        <fullName evidence="7">4-hydroxy-7-methoxy-3-oxo-3,4-dihydro-2H-1,4-benzoxazin-2-yl glucosidebeta-D-glucosidase</fullName>
    </recommendedName>
</protein>
<dbReference type="PANTHER" id="PTHR10353">
    <property type="entry name" value="GLYCOSYL HYDROLASE"/>
    <property type="match status" value="1"/>
</dbReference>
<evidence type="ECO:0008006" key="7">
    <source>
        <dbReference type="Google" id="ProtNLM"/>
    </source>
</evidence>
<dbReference type="InterPro" id="IPR001360">
    <property type="entry name" value="Glyco_hydro_1"/>
</dbReference>
<comment type="similarity">
    <text evidence="1 3">Belongs to the glycosyl hydrolase 1 family.</text>
</comment>
<evidence type="ECO:0000313" key="6">
    <source>
        <dbReference type="Proteomes" id="UP000006038"/>
    </source>
</evidence>
<evidence type="ECO:0000313" key="5">
    <source>
        <dbReference type="EnsemblPlants" id="OB09G21290.1"/>
    </source>
</evidence>
<dbReference type="PANTHER" id="PTHR10353:SF334">
    <property type="entry name" value="BETA-GLUCOSIDASE 29"/>
    <property type="match status" value="1"/>
</dbReference>
<dbReference type="Gramene" id="OB09G21290.1">
    <property type="protein sequence ID" value="OB09G21290.1"/>
    <property type="gene ID" value="OB09G21290"/>
</dbReference>
<reference evidence="5" key="1">
    <citation type="journal article" date="2013" name="Nat. Commun.">
        <title>Whole-genome sequencing of Oryza brachyantha reveals mechanisms underlying Oryza genome evolution.</title>
        <authorList>
            <person name="Chen J."/>
            <person name="Huang Q."/>
            <person name="Gao D."/>
            <person name="Wang J."/>
            <person name="Lang Y."/>
            <person name="Liu T."/>
            <person name="Li B."/>
            <person name="Bai Z."/>
            <person name="Luis Goicoechea J."/>
            <person name="Liang C."/>
            <person name="Chen C."/>
            <person name="Zhang W."/>
            <person name="Sun S."/>
            <person name="Liao Y."/>
            <person name="Zhang X."/>
            <person name="Yang L."/>
            <person name="Song C."/>
            <person name="Wang M."/>
            <person name="Shi J."/>
            <person name="Liu G."/>
            <person name="Liu J."/>
            <person name="Zhou H."/>
            <person name="Zhou W."/>
            <person name="Yu Q."/>
            <person name="An N."/>
            <person name="Chen Y."/>
            <person name="Cai Q."/>
            <person name="Wang B."/>
            <person name="Liu B."/>
            <person name="Min J."/>
            <person name="Huang Y."/>
            <person name="Wu H."/>
            <person name="Li Z."/>
            <person name="Zhang Y."/>
            <person name="Yin Y."/>
            <person name="Song W."/>
            <person name="Jiang J."/>
            <person name="Jackson S.A."/>
            <person name="Wing R.A."/>
            <person name="Wang J."/>
            <person name="Chen M."/>
        </authorList>
    </citation>
    <scope>NUCLEOTIDE SEQUENCE [LARGE SCALE GENOMIC DNA]</scope>
    <source>
        <strain evidence="5">cv. IRGC 101232</strain>
    </source>
</reference>
<dbReference type="InterPro" id="IPR017853">
    <property type="entry name" value="GH"/>
</dbReference>
<dbReference type="GO" id="GO:0008422">
    <property type="term" value="F:beta-glucosidase activity"/>
    <property type="evidence" value="ECO:0007669"/>
    <property type="project" value="UniProtKB-ARBA"/>
</dbReference>
<dbReference type="AlphaFoldDB" id="J3MYQ0"/>